<sequence length="153" mass="17121">MTVDISKPIQFTVAGGSDQQVYTWHPESNSISWIDVNKDIQVRKYSPAQVLHMLAQGSWVLVEDTGWYDRKEFPPAGTTIRINPGIVATVIGLASNGDMIAESDRKLMRVTSPLHIRPFNKTHEELRIIEVAKDLGVTEDIAEMIVAKGYTKQ</sequence>
<protein>
    <submittedName>
        <fullName evidence="1">Uncharacterized protein</fullName>
    </submittedName>
</protein>
<evidence type="ECO:0000313" key="1">
    <source>
        <dbReference type="EMBL" id="AND75020.1"/>
    </source>
</evidence>
<accession>A0A1S5R632</accession>
<dbReference type="Proteomes" id="UP000225821">
    <property type="component" value="Segment"/>
</dbReference>
<reference evidence="1 2" key="1">
    <citation type="submission" date="2016-03" db="EMBL/GenBank/DDBJ databases">
        <title>Characterisation of pf16 and phiPMW: Two novel phages infecting Pseudomonas putida PpG1.</title>
        <authorList>
            <person name="Magill D.J."/>
            <person name="Krylov V.N."/>
            <person name="Shaburova O.V."/>
            <person name="Allen C.C.R."/>
            <person name="McGrath J.W."/>
            <person name="Quinn J.P."/>
            <person name="Kulakov L.A."/>
        </authorList>
    </citation>
    <scope>NUCLEOTIDE SEQUENCE [LARGE SCALE GENOMIC DNA]</scope>
</reference>
<organism evidence="1 2">
    <name type="scientific">Pseudomonas phage pf16</name>
    <dbReference type="NCBI Taxonomy" id="1815630"/>
    <lineage>
        <taxon>Viruses</taxon>
        <taxon>Duplodnaviria</taxon>
        <taxon>Heunggongvirae</taxon>
        <taxon>Uroviricota</taxon>
        <taxon>Caudoviricetes</taxon>
        <taxon>Chakrabartyvirus</taxon>
        <taxon>Chakrabartyvirus pf16</taxon>
    </lineage>
</organism>
<name>A0A1S5R632_9CAUD</name>
<dbReference type="EMBL" id="KU873925">
    <property type="protein sequence ID" value="AND75020.1"/>
    <property type="molecule type" value="Genomic_DNA"/>
</dbReference>
<gene>
    <name evidence="1" type="ORF">pf16_97</name>
</gene>
<evidence type="ECO:0000313" key="2">
    <source>
        <dbReference type="Proteomes" id="UP000225821"/>
    </source>
</evidence>
<proteinExistence type="predicted"/>
<keyword evidence="2" id="KW-1185">Reference proteome</keyword>